<feature type="domain" description="M23ase beta-sheet core" evidence="3">
    <location>
        <begin position="272"/>
        <end position="363"/>
    </location>
</feature>
<sequence>MRKILAFFLLALISTSVADSSTTSEQLRQLELRIRQLQTKMHNTRTQYGRLQRQLQHSEEDIGKVTQRLEMLHGVFTDKQHTLATLKKQQIALRNQLNTQRIVLARQIRTTYITGRQNYLKLWLNQEDPFTIGRMLTYHKYFNNARINQIVNIKNTLDNLTNLKQTIELEKTDLNQLVRDQSQKKEELELNYKERKKILTQLASTLENQAKKLKRLQDNKSKLEVLLGTLEETIKNIPHTQNFAQLKGQLPFPVQGKVTKRFGQQLVSHLKWQGLLIAAPQGKKITTIAAGRVVFAQWFRNLGLLIIIDHGDGYMSLYAHNQSLYVKTGDWLKTNDTIATVGNSGGRKISALYFEIRHQGIPQPPTEWLR</sequence>
<keyword evidence="5" id="KW-1185">Reference proteome</keyword>
<feature type="coiled-coil region" evidence="1">
    <location>
        <begin position="150"/>
        <end position="233"/>
    </location>
</feature>
<dbReference type="PANTHER" id="PTHR21666:SF270">
    <property type="entry name" value="MUREIN HYDROLASE ACTIVATOR ENVC"/>
    <property type="match status" value="1"/>
</dbReference>
<dbReference type="Gene3D" id="6.10.250.3150">
    <property type="match status" value="1"/>
</dbReference>
<reference evidence="4" key="1">
    <citation type="submission" date="2023-06" db="EMBL/GenBank/DDBJ databases">
        <title>Uncultivated large filamentous bacteria from sulfidic sediments reveal new species and different genomic features in energy metabolism and defense.</title>
        <authorList>
            <person name="Fonseca A."/>
        </authorList>
    </citation>
    <scope>NUCLEOTIDE SEQUENCE</scope>
    <source>
        <strain evidence="4">HSG4</strain>
    </source>
</reference>
<comment type="caution">
    <text evidence="4">The sequence shown here is derived from an EMBL/GenBank/DDBJ whole genome shotgun (WGS) entry which is preliminary data.</text>
</comment>
<keyword evidence="2" id="KW-0732">Signal</keyword>
<evidence type="ECO:0000256" key="1">
    <source>
        <dbReference type="SAM" id="Coils"/>
    </source>
</evidence>
<proteinExistence type="predicted"/>
<protein>
    <submittedName>
        <fullName evidence="4">Peptidoglycan DD-metalloendopeptidase family protein</fullName>
    </submittedName>
</protein>
<evidence type="ECO:0000256" key="2">
    <source>
        <dbReference type="SAM" id="SignalP"/>
    </source>
</evidence>
<dbReference type="InterPro" id="IPR016047">
    <property type="entry name" value="M23ase_b-sheet_dom"/>
</dbReference>
<dbReference type="SUPFAM" id="SSF51261">
    <property type="entry name" value="Duplicated hybrid motif"/>
    <property type="match status" value="1"/>
</dbReference>
<accession>A0ABT7VQL4</accession>
<feature type="signal peptide" evidence="2">
    <location>
        <begin position="1"/>
        <end position="18"/>
    </location>
</feature>
<evidence type="ECO:0000313" key="4">
    <source>
        <dbReference type="EMBL" id="MDM8561947.1"/>
    </source>
</evidence>
<feature type="coiled-coil region" evidence="1">
    <location>
        <begin position="20"/>
        <end position="61"/>
    </location>
</feature>
<dbReference type="InterPro" id="IPR050570">
    <property type="entry name" value="Cell_wall_metabolism_enzyme"/>
</dbReference>
<gene>
    <name evidence="4" type="ORF">QUF54_01170</name>
</gene>
<organism evidence="4 5">
    <name type="scientific">Candidatus Marithioploca araucensis</name>
    <dbReference type="NCBI Taxonomy" id="70273"/>
    <lineage>
        <taxon>Bacteria</taxon>
        <taxon>Pseudomonadati</taxon>
        <taxon>Pseudomonadota</taxon>
        <taxon>Gammaproteobacteria</taxon>
        <taxon>Thiotrichales</taxon>
        <taxon>Thiotrichaceae</taxon>
        <taxon>Candidatus Marithioploca</taxon>
    </lineage>
</organism>
<dbReference type="InterPro" id="IPR011055">
    <property type="entry name" value="Dup_hybrid_motif"/>
</dbReference>
<dbReference type="Proteomes" id="UP001171945">
    <property type="component" value="Unassembled WGS sequence"/>
</dbReference>
<evidence type="ECO:0000313" key="5">
    <source>
        <dbReference type="Proteomes" id="UP001171945"/>
    </source>
</evidence>
<evidence type="ECO:0000259" key="3">
    <source>
        <dbReference type="Pfam" id="PF01551"/>
    </source>
</evidence>
<keyword evidence="1" id="KW-0175">Coiled coil</keyword>
<dbReference type="PANTHER" id="PTHR21666">
    <property type="entry name" value="PEPTIDASE-RELATED"/>
    <property type="match status" value="1"/>
</dbReference>
<dbReference type="EMBL" id="JAUCGM010000026">
    <property type="protein sequence ID" value="MDM8561947.1"/>
    <property type="molecule type" value="Genomic_DNA"/>
</dbReference>
<dbReference type="Gene3D" id="2.70.70.10">
    <property type="entry name" value="Glucose Permease (Domain IIA)"/>
    <property type="match status" value="1"/>
</dbReference>
<dbReference type="CDD" id="cd12797">
    <property type="entry name" value="M23_peptidase"/>
    <property type="match status" value="1"/>
</dbReference>
<dbReference type="Pfam" id="PF01551">
    <property type="entry name" value="Peptidase_M23"/>
    <property type="match status" value="1"/>
</dbReference>
<feature type="chain" id="PRO_5046234033" evidence="2">
    <location>
        <begin position="19"/>
        <end position="370"/>
    </location>
</feature>
<name>A0ABT7VQL4_9GAMM</name>